<dbReference type="Pfam" id="PF00771">
    <property type="entry name" value="FHIPEP"/>
    <property type="match status" value="1"/>
</dbReference>
<dbReference type="AlphaFoldDB" id="A0A6G7VGE0"/>
<dbReference type="EMBL" id="CP048029">
    <property type="protein sequence ID" value="QIK39143.1"/>
    <property type="molecule type" value="Genomic_DNA"/>
</dbReference>
<dbReference type="Gene3D" id="3.40.50.12790">
    <property type="entry name" value="FHIPEP family, domain 4"/>
    <property type="match status" value="1"/>
</dbReference>
<dbReference type="GO" id="GO:0009306">
    <property type="term" value="P:protein secretion"/>
    <property type="evidence" value="ECO:0007669"/>
    <property type="project" value="InterPro"/>
</dbReference>
<keyword evidence="2" id="KW-1185">Reference proteome</keyword>
<name>A0A6G7VGE0_9GAMM</name>
<organism evidence="1 2">
    <name type="scientific">Caldichromatium japonicum</name>
    <dbReference type="NCBI Taxonomy" id="2699430"/>
    <lineage>
        <taxon>Bacteria</taxon>
        <taxon>Pseudomonadati</taxon>
        <taxon>Pseudomonadota</taxon>
        <taxon>Gammaproteobacteria</taxon>
        <taxon>Chromatiales</taxon>
        <taxon>Chromatiaceae</taxon>
        <taxon>Caldichromatium</taxon>
    </lineage>
</organism>
<protein>
    <recommendedName>
        <fullName evidence="3">EscV/YscV/HrcV family type III secretion system export apparatus protein</fullName>
    </recommendedName>
</protein>
<dbReference type="GO" id="GO:0005886">
    <property type="term" value="C:plasma membrane"/>
    <property type="evidence" value="ECO:0007669"/>
    <property type="project" value="TreeGrafter"/>
</dbReference>
<dbReference type="InterPro" id="IPR042196">
    <property type="entry name" value="FHIPEP_4"/>
</dbReference>
<dbReference type="PANTHER" id="PTHR30161">
    <property type="entry name" value="FLAGELLAR EXPORT PROTEIN, MEMBRANE FLHA SUBUNIT-RELATED"/>
    <property type="match status" value="1"/>
</dbReference>
<dbReference type="InterPro" id="IPR001712">
    <property type="entry name" value="T3SS_FHIPEP"/>
</dbReference>
<evidence type="ECO:0000313" key="2">
    <source>
        <dbReference type="Proteomes" id="UP000502699"/>
    </source>
</evidence>
<gene>
    <name evidence="1" type="ORF">GWK36_07000</name>
</gene>
<evidence type="ECO:0008006" key="3">
    <source>
        <dbReference type="Google" id="ProtNLM"/>
    </source>
</evidence>
<sequence>MLPAYLLAPDLEETIRGAIRQTSAGSYLAIDPAVAQRFTARCKQVIGQLKPGRHRPVILVSIDIRRYVRKLIERELYDVPVLSYQELTEEITVQPLDRIAI</sequence>
<dbReference type="PANTHER" id="PTHR30161:SF2">
    <property type="entry name" value="INVASION PROTEIN INVA"/>
    <property type="match status" value="1"/>
</dbReference>
<accession>A0A6G7VGE0</accession>
<evidence type="ECO:0000313" key="1">
    <source>
        <dbReference type="EMBL" id="QIK39143.1"/>
    </source>
</evidence>
<reference evidence="2" key="1">
    <citation type="submission" date="2020-01" db="EMBL/GenBank/DDBJ databases">
        <title>Caldichromatium gen. nov., sp. nov., a thermophilic purple sulfur bacterium member of the family Chromatiaceae isolated from Nakabusa hot spring, Japan.</title>
        <authorList>
            <person name="Saini M.K."/>
            <person name="Hanada S."/>
            <person name="Tank M."/>
        </authorList>
    </citation>
    <scope>NUCLEOTIDE SEQUENCE [LARGE SCALE GENOMIC DNA]</scope>
    <source>
        <strain evidence="2">No.7</strain>
    </source>
</reference>
<dbReference type="Proteomes" id="UP000502699">
    <property type="component" value="Chromosome"/>
</dbReference>
<dbReference type="KEGG" id="cjap:GWK36_07000"/>
<proteinExistence type="predicted"/>